<dbReference type="eggNOG" id="COG0726">
    <property type="taxonomic scope" value="Bacteria"/>
</dbReference>
<accession>A0A098LE40</accession>
<dbReference type="Proteomes" id="UP000030185">
    <property type="component" value="Unassembled WGS sequence"/>
</dbReference>
<dbReference type="OrthoDB" id="1331280at2"/>
<name>A0A098LE40_9BACT</name>
<organism evidence="1 2">
    <name type="scientific">Sporocytophaga myxococcoides</name>
    <dbReference type="NCBI Taxonomy" id="153721"/>
    <lineage>
        <taxon>Bacteria</taxon>
        <taxon>Pseudomonadati</taxon>
        <taxon>Bacteroidota</taxon>
        <taxon>Cytophagia</taxon>
        <taxon>Cytophagales</taxon>
        <taxon>Cytophagaceae</taxon>
        <taxon>Sporocytophaga</taxon>
    </lineage>
</organism>
<evidence type="ECO:0000313" key="1">
    <source>
        <dbReference type="EMBL" id="GAL85215.1"/>
    </source>
</evidence>
<dbReference type="AlphaFoldDB" id="A0A098LE40"/>
<keyword evidence="2" id="KW-1185">Reference proteome</keyword>
<dbReference type="Gene3D" id="3.20.20.370">
    <property type="entry name" value="Glycoside hydrolase/deacetylase"/>
    <property type="match status" value="1"/>
</dbReference>
<reference evidence="1 2" key="1">
    <citation type="submission" date="2014-09" db="EMBL/GenBank/DDBJ databases">
        <title>Sporocytophaga myxococcoides PG-01 genome sequencing.</title>
        <authorList>
            <person name="Liu L."/>
            <person name="Gao P.J."/>
            <person name="Chen G.J."/>
            <person name="Wang L.S."/>
        </authorList>
    </citation>
    <scope>NUCLEOTIDE SEQUENCE [LARGE SCALE GENOMIC DNA]</scope>
    <source>
        <strain evidence="1 2">PG-01</strain>
    </source>
</reference>
<protein>
    <submittedName>
        <fullName evidence="1">Polysaccharide deacetylase</fullName>
    </submittedName>
</protein>
<comment type="caution">
    <text evidence="1">The sequence shown here is derived from an EMBL/GenBank/DDBJ whole genome shotgun (WGS) entry which is preliminary data.</text>
</comment>
<dbReference type="STRING" id="153721.MYP_2444"/>
<dbReference type="SUPFAM" id="SSF88713">
    <property type="entry name" value="Glycoside hydrolase/deacetylase"/>
    <property type="match status" value="1"/>
</dbReference>
<dbReference type="EMBL" id="BBLT01000004">
    <property type="protein sequence ID" value="GAL85215.1"/>
    <property type="molecule type" value="Genomic_DNA"/>
</dbReference>
<dbReference type="RefSeq" id="WP_052430127.1">
    <property type="nucleotide sequence ID" value="NZ_BBLT01000004.1"/>
</dbReference>
<proteinExistence type="predicted"/>
<dbReference type="GO" id="GO:0005975">
    <property type="term" value="P:carbohydrate metabolic process"/>
    <property type="evidence" value="ECO:0007669"/>
    <property type="project" value="InterPro"/>
</dbReference>
<sequence>MLFKIFIALILVLISLTSVRLGDKWPEGYQVYFAIYKDDLKTEKKLILREFLQEGKKYFLVINPHTLKTSIIEASEIIPPRITWQEVNLEFKNTPYIRLIDSSIKNSSNLQDAGITHVMPDQKGIDLTIDLCPSERPLDKRIFTSIIAEFEKNDHPVPLAISVSGLWMEKHQEDLNWLKKLIRENRITVEWINHSYHHKVSVNEPLKENFLLEKGTDINEEILDTERIMIKEGLIPSCMFRFPGLVSDKSLFEKVTTFGLLPIGTDAWLAKGQKVYDGSIVLIHGNGNEPLGVNDFLKLIRTEGPNVQAGDWLLFDLRKSLTNKIRR</sequence>
<evidence type="ECO:0000313" key="2">
    <source>
        <dbReference type="Proteomes" id="UP000030185"/>
    </source>
</evidence>
<gene>
    <name evidence="1" type="ORF">MYP_2444</name>
</gene>
<dbReference type="InterPro" id="IPR011330">
    <property type="entry name" value="Glyco_hydro/deAcase_b/a-brl"/>
</dbReference>